<evidence type="ECO:0000313" key="5">
    <source>
        <dbReference type="Proteomes" id="UP000314251"/>
    </source>
</evidence>
<dbReference type="SUPFAM" id="SSF56601">
    <property type="entry name" value="beta-lactamase/transpeptidase-like"/>
    <property type="match status" value="1"/>
</dbReference>
<feature type="compositionally biased region" description="Basic and acidic residues" evidence="1">
    <location>
        <begin position="1"/>
        <end position="10"/>
    </location>
</feature>
<evidence type="ECO:0000313" key="4">
    <source>
        <dbReference type="EMBL" id="KAB8168741.1"/>
    </source>
</evidence>
<evidence type="ECO:0000256" key="1">
    <source>
        <dbReference type="SAM" id="MobiDB-lite"/>
    </source>
</evidence>
<keyword evidence="5" id="KW-1185">Reference proteome</keyword>
<keyword evidence="2" id="KW-0812">Transmembrane</keyword>
<dbReference type="OrthoDB" id="5177574at2"/>
<dbReference type="EMBL" id="VDLY02000003">
    <property type="protein sequence ID" value="KAB8168741.1"/>
    <property type="molecule type" value="Genomic_DNA"/>
</dbReference>
<sequence length="444" mass="47193">MWKSKAEKGPAESPAKFPAEHRARYGARRSPGENGAEAVGAARRRRRRRGAAVVLACAALAGVLGGTGTAALAGENVGENVGENAGALRRDAAAVHRAGAVGVTAVLETPNGTVTAHAGSADLDTGAPARADARVRVGSLIKPFVATVALQLVGEERLSLDSTVEEWLPGLVTGNDNDGSRITVRHLLQHTSGIPDFLGRSELVPAFYSAAGYRDHHLRHYADEELVRGALRSPAEFEPGDGWSYSNTNYVLVGLIIERVTGRSWEEEVRERLVEPLGLTGTELPEDGPHLPAPFLRGYHTYPEDGVEGGLRVDTTVLNPTLAGASGALVSTPRDVDRFLTALLGGELLEPAQRAELLRAREIPGRPDTHYGLGIERRRLSCGGYYWGHGGTIMGYHAEGGVTQDGERAVTVAINSFDTVGDDRQDLIDEEMADLVDNALCGGQ</sequence>
<comment type="caution">
    <text evidence="4">The sequence shown here is derived from an EMBL/GenBank/DDBJ whole genome shotgun (WGS) entry which is preliminary data.</text>
</comment>
<gene>
    <name evidence="4" type="ORF">FH607_005810</name>
</gene>
<name>A0A5N6AJ50_9ACTN</name>
<dbReference type="Pfam" id="PF00144">
    <property type="entry name" value="Beta-lactamase"/>
    <property type="match status" value="1"/>
</dbReference>
<dbReference type="GO" id="GO:0016787">
    <property type="term" value="F:hydrolase activity"/>
    <property type="evidence" value="ECO:0007669"/>
    <property type="project" value="UniProtKB-KW"/>
</dbReference>
<reference evidence="4" key="1">
    <citation type="submission" date="2019-10" db="EMBL/GenBank/DDBJ databases">
        <title>Nonomuraea sp. nov., isolated from Phyllanthus amarus.</title>
        <authorList>
            <person name="Klykleung N."/>
            <person name="Tanasupawat S."/>
        </authorList>
    </citation>
    <scope>NUCLEOTIDE SEQUENCE [LARGE SCALE GENOMIC DNA]</scope>
    <source>
        <strain evidence="4">3MP-10</strain>
    </source>
</reference>
<dbReference type="Proteomes" id="UP000314251">
    <property type="component" value="Unassembled WGS sequence"/>
</dbReference>
<accession>A0A5N6AJ50</accession>
<keyword evidence="2" id="KW-0472">Membrane</keyword>
<keyword evidence="2" id="KW-1133">Transmembrane helix</keyword>
<dbReference type="PANTHER" id="PTHR46825">
    <property type="entry name" value="D-ALANYL-D-ALANINE-CARBOXYPEPTIDASE/ENDOPEPTIDASE AMPH"/>
    <property type="match status" value="1"/>
</dbReference>
<organism evidence="4 5">
    <name type="scientific">Streptomyces mimosae</name>
    <dbReference type="NCBI Taxonomy" id="2586635"/>
    <lineage>
        <taxon>Bacteria</taxon>
        <taxon>Bacillati</taxon>
        <taxon>Actinomycetota</taxon>
        <taxon>Actinomycetes</taxon>
        <taxon>Kitasatosporales</taxon>
        <taxon>Streptomycetaceae</taxon>
        <taxon>Streptomyces</taxon>
    </lineage>
</organism>
<feature type="region of interest" description="Disordered" evidence="1">
    <location>
        <begin position="1"/>
        <end position="43"/>
    </location>
</feature>
<feature type="transmembrane region" description="Helical" evidence="2">
    <location>
        <begin position="52"/>
        <end position="73"/>
    </location>
</feature>
<dbReference type="AlphaFoldDB" id="A0A5N6AJ50"/>
<dbReference type="InterPro" id="IPR050491">
    <property type="entry name" value="AmpC-like"/>
</dbReference>
<dbReference type="Gene3D" id="3.40.710.10">
    <property type="entry name" value="DD-peptidase/beta-lactamase superfamily"/>
    <property type="match status" value="1"/>
</dbReference>
<dbReference type="RefSeq" id="WP_139666518.1">
    <property type="nucleotide sequence ID" value="NZ_VDLY02000003.1"/>
</dbReference>
<evidence type="ECO:0000259" key="3">
    <source>
        <dbReference type="Pfam" id="PF00144"/>
    </source>
</evidence>
<dbReference type="InterPro" id="IPR001466">
    <property type="entry name" value="Beta-lactam-related"/>
</dbReference>
<evidence type="ECO:0000256" key="2">
    <source>
        <dbReference type="SAM" id="Phobius"/>
    </source>
</evidence>
<protein>
    <submittedName>
        <fullName evidence="4">Serine hydrolase</fullName>
    </submittedName>
</protein>
<proteinExistence type="predicted"/>
<feature type="domain" description="Beta-lactamase-related" evidence="3">
    <location>
        <begin position="96"/>
        <end position="426"/>
    </location>
</feature>
<dbReference type="PANTHER" id="PTHR46825:SF7">
    <property type="entry name" value="D-ALANYL-D-ALANINE CARBOXYPEPTIDASE"/>
    <property type="match status" value="1"/>
</dbReference>
<dbReference type="InterPro" id="IPR012338">
    <property type="entry name" value="Beta-lactam/transpept-like"/>
</dbReference>
<keyword evidence="4" id="KW-0378">Hydrolase</keyword>